<protein>
    <submittedName>
        <fullName evidence="1">Uncharacterized protein</fullName>
    </submittedName>
</protein>
<gene>
    <name evidence="1" type="ORF">GB927_027925</name>
</gene>
<accession>A0ABT1RFC8</accession>
<dbReference type="EMBL" id="WHSB02000015">
    <property type="protein sequence ID" value="MCQ4633893.1"/>
    <property type="molecule type" value="Genomic_DNA"/>
</dbReference>
<dbReference type="Proteomes" id="UP000996601">
    <property type="component" value="Unassembled WGS sequence"/>
</dbReference>
<keyword evidence="2" id="KW-1185">Reference proteome</keyword>
<evidence type="ECO:0000313" key="2">
    <source>
        <dbReference type="Proteomes" id="UP000996601"/>
    </source>
</evidence>
<name>A0ABT1RFC8_9HYPH</name>
<organism evidence="1 2">
    <name type="scientific">Shinella lacus</name>
    <dbReference type="NCBI Taxonomy" id="2654216"/>
    <lineage>
        <taxon>Bacteria</taxon>
        <taxon>Pseudomonadati</taxon>
        <taxon>Pseudomonadota</taxon>
        <taxon>Alphaproteobacteria</taxon>
        <taxon>Hyphomicrobiales</taxon>
        <taxon>Rhizobiaceae</taxon>
        <taxon>Shinella</taxon>
    </lineage>
</organism>
<comment type="caution">
    <text evidence="1">The sequence shown here is derived from an EMBL/GenBank/DDBJ whole genome shotgun (WGS) entry which is preliminary data.</text>
</comment>
<proteinExistence type="predicted"/>
<dbReference type="RefSeq" id="WP_256120505.1">
    <property type="nucleotide sequence ID" value="NZ_WHSB02000015.1"/>
</dbReference>
<sequence length="249" mass="28684">MHSSNSEHEDKPLSLVERLKQFNRKERYWLLRNAIGETGADLQLSKSFRESLYAKIGVTVPVSAWWAMDYHIDWLFSALVLDRLRPQLKEPLLNYENSENPEKPPRRLIQGTQEDFDLIIAFDRTLILIEAKGATNWGNAQMKRKCERLHDWANVSRKITPHSTYQPIDIFMVLTSPAESQRLERQTWPDIIKVEKGSPYFLPLSLGGAANSFRVTERCDEGGTRCSTGAYWKVESRSYSRGQHKGGQS</sequence>
<evidence type="ECO:0000313" key="1">
    <source>
        <dbReference type="EMBL" id="MCQ4633893.1"/>
    </source>
</evidence>
<reference evidence="1" key="1">
    <citation type="submission" date="2021-07" db="EMBL/GenBank/DDBJ databases">
        <title>Shinella sp. nov., a novel member of the genus Shinella from water.</title>
        <authorList>
            <person name="Deng Y."/>
        </authorList>
    </citation>
    <scope>NUCLEOTIDE SEQUENCE</scope>
    <source>
        <strain evidence="1">CPCC 100929</strain>
    </source>
</reference>